<feature type="transmembrane region" description="Helical" evidence="7">
    <location>
        <begin position="813"/>
        <end position="829"/>
    </location>
</feature>
<evidence type="ECO:0000256" key="6">
    <source>
        <dbReference type="SAM" id="MobiDB-lite"/>
    </source>
</evidence>
<dbReference type="PANTHER" id="PTHR11616">
    <property type="entry name" value="SODIUM/CHLORIDE DEPENDENT TRANSPORTER"/>
    <property type="match status" value="1"/>
</dbReference>
<evidence type="ECO:0000256" key="3">
    <source>
        <dbReference type="ARBA" id="ARBA00022692"/>
    </source>
</evidence>
<dbReference type="Proteomes" id="UP000053239">
    <property type="component" value="Unassembled WGS sequence"/>
</dbReference>
<feature type="transmembrane region" description="Helical" evidence="7">
    <location>
        <begin position="776"/>
        <end position="793"/>
    </location>
</feature>
<comment type="subcellular location">
    <subcellularLocation>
        <location evidence="1">Membrane</location>
        <topology evidence="1">Multi-pass membrane protein</topology>
    </subcellularLocation>
</comment>
<dbReference type="InterPro" id="IPR037272">
    <property type="entry name" value="SNS_sf"/>
</dbReference>
<evidence type="ECO:0000256" key="1">
    <source>
        <dbReference type="ARBA" id="ARBA00004141"/>
    </source>
</evidence>
<feature type="transmembrane region" description="Helical" evidence="7">
    <location>
        <begin position="341"/>
        <end position="362"/>
    </location>
</feature>
<dbReference type="InterPro" id="IPR000175">
    <property type="entry name" value="Na/ntran_symport"/>
</dbReference>
<keyword evidence="5 7" id="KW-0472">Membrane</keyword>
<feature type="transmembrane region" description="Helical" evidence="7">
    <location>
        <begin position="514"/>
        <end position="533"/>
    </location>
</feature>
<feature type="compositionally biased region" description="Low complexity" evidence="6">
    <location>
        <begin position="7"/>
        <end position="16"/>
    </location>
</feature>
<organism evidence="8 9">
    <name type="scientific">Plasmodium vivax North Korean</name>
    <dbReference type="NCBI Taxonomy" id="1035514"/>
    <lineage>
        <taxon>Eukaryota</taxon>
        <taxon>Sar</taxon>
        <taxon>Alveolata</taxon>
        <taxon>Apicomplexa</taxon>
        <taxon>Aconoidasida</taxon>
        <taxon>Haemosporida</taxon>
        <taxon>Plasmodiidae</taxon>
        <taxon>Plasmodium</taxon>
        <taxon>Plasmodium (Plasmodium)</taxon>
    </lineage>
</organism>
<evidence type="ECO:0000256" key="2">
    <source>
        <dbReference type="ARBA" id="ARBA00022448"/>
    </source>
</evidence>
<feature type="transmembrane region" description="Helical" evidence="7">
    <location>
        <begin position="875"/>
        <end position="896"/>
    </location>
</feature>
<feature type="transmembrane region" description="Helical" evidence="7">
    <location>
        <begin position="383"/>
        <end position="404"/>
    </location>
</feature>
<dbReference type="OrthoDB" id="6581954at2759"/>
<sequence>MPPKLKSSFSRSSNEPSEGELKNGEAAAAPENISMKKVRAVLYDEAICYSESNTYYKMSNVHNCNTMDSYIDYVKRSNYTRSYEQEMIYNEALSLYSNRNRYIRKRYQNDFYVNIKRNLRRGRYFGDDNDDLQEGEAGTEGDERNLNEYLYRERKKEQGVLFRKKYLELFSDGRSSAKGMRDAQQRRRMILAGLAHNSIATTGIVKKNDSLLSQSGADGGLPPATRTDMPHGGSKPKTNILNDLRELNSMSDSSNLSHEEGTNLLEQLIKMRYTPEYISQLSDLFENPRTLKRANVKMLKWLDYQLRKGYWLERLSLFLLGLTIAIGVGNIETFWSLMSTWHGVIFVLPYIICYCFVCHPILTFELYIGQLIRTSSPFIFYRLLKQCASVGFLMVLTCLINSYINTYRTAAEYFVYLINSFKRDLPWKLNQKEINFCESFKNDFIKCHKYRPLCFFSKSISSCVPNSLGKAFLIYQNKFFPPNFFYDRLLHIDGGENFAHIFSSGSSYIDKDTFIFLFVCNFFVTVFQLLGLTNFAFSSALVLLLIGFLSITQFATMFNLTSATQAYFYVLKSWKFSYLYTYSSIWSQCVSFALYELSIGMGIYSSLATKTRIGTNLAFDGYAITTWNSIISSLMFFSAGGFARRPSAGRSSGGSAGRGHCSTGCGTTLMSDSPTLLSTPLSDSPTLLRTPRIAVIGFIANSINSNFVDMLEFSRKDCSFILFPVGFTYLQRMEKTLCMLYYGSYTILSCASLAIQCEVLVMTIRNFKFSRNVKKRTIILTLSFFLFLSSFFISNKDTKNILWFLSLTISENARVFVSLLICIILGWLYNIDSQYRRLTRRSKARERGVLSFNVTYWALNLSVSVLFNYLPYHVYVLYIVRVGIFVVSTLVATCVLKKEIKTKKGSKQRHLSSLTYKQTLYILYIGNIEELRKELQRIISGNVLMGNISMAWSVCIKYIGTSILLSAFIEFADGVFYGNELKEKVQLIPQGWVVFAILFWVFTLLLLVILPLCTTVFEKWCAHEDCFADFALLPSKPLREIHNFSILSYFCEFTGAEAPKGKGRAQKVAAE</sequence>
<proteinExistence type="predicted"/>
<evidence type="ECO:0000256" key="4">
    <source>
        <dbReference type="ARBA" id="ARBA00022989"/>
    </source>
</evidence>
<keyword evidence="2" id="KW-0813">Transport</keyword>
<feature type="region of interest" description="Disordered" evidence="6">
    <location>
        <begin position="1"/>
        <end position="26"/>
    </location>
</feature>
<evidence type="ECO:0000313" key="8">
    <source>
        <dbReference type="EMBL" id="KNA01436.1"/>
    </source>
</evidence>
<keyword evidence="3 7" id="KW-0812">Transmembrane</keyword>
<feature type="transmembrane region" description="Helical" evidence="7">
    <location>
        <begin position="540"/>
        <end position="560"/>
    </location>
</feature>
<feature type="transmembrane region" description="Helical" evidence="7">
    <location>
        <begin position="617"/>
        <end position="637"/>
    </location>
</feature>
<dbReference type="EMBL" id="KQ235261">
    <property type="protein sequence ID" value="KNA01436.1"/>
    <property type="molecule type" value="Genomic_DNA"/>
</dbReference>
<feature type="transmembrane region" description="Helical" evidence="7">
    <location>
        <begin position="315"/>
        <end position="335"/>
    </location>
</feature>
<feature type="transmembrane region" description="Helical" evidence="7">
    <location>
        <begin position="989"/>
        <end position="1010"/>
    </location>
</feature>
<feature type="transmembrane region" description="Helical" evidence="7">
    <location>
        <begin position="850"/>
        <end position="869"/>
    </location>
</feature>
<feature type="transmembrane region" description="Helical" evidence="7">
    <location>
        <begin position="943"/>
        <end position="969"/>
    </location>
</feature>
<feature type="transmembrane region" description="Helical" evidence="7">
    <location>
        <begin position="580"/>
        <end position="605"/>
    </location>
</feature>
<evidence type="ECO:0000256" key="7">
    <source>
        <dbReference type="SAM" id="Phobius"/>
    </source>
</evidence>
<dbReference type="AlphaFoldDB" id="A0A0J9TZM6"/>
<evidence type="ECO:0000313" key="9">
    <source>
        <dbReference type="Proteomes" id="UP000053239"/>
    </source>
</evidence>
<gene>
    <name evidence="8" type="ORF">PVNG_01878</name>
</gene>
<dbReference type="SUPFAM" id="SSF161070">
    <property type="entry name" value="SNF-like"/>
    <property type="match status" value="1"/>
</dbReference>
<reference evidence="8 9" key="1">
    <citation type="submission" date="2011-09" db="EMBL/GenBank/DDBJ databases">
        <title>The Genome Sequence of Plasmodium vivax North Korean.</title>
        <authorList>
            <consortium name="The Broad Institute Genome Sequencing Platform"/>
            <consortium name="The Broad Institute Genome Sequencing Center for Infectious Disease"/>
            <person name="Neafsey D."/>
            <person name="Carlton J."/>
            <person name="Barnwell J."/>
            <person name="Collins W."/>
            <person name="Escalante A."/>
            <person name="Mullikin J."/>
            <person name="Saul A."/>
            <person name="Guigo R."/>
            <person name="Camara F."/>
            <person name="Young S.K."/>
            <person name="Zeng Q."/>
            <person name="Gargeya S."/>
            <person name="Fitzgerald M."/>
            <person name="Haas B."/>
            <person name="Abouelleil A."/>
            <person name="Alvarado L."/>
            <person name="Arachchi H.M."/>
            <person name="Berlin A."/>
            <person name="Brown A."/>
            <person name="Chapman S.B."/>
            <person name="Chen Z."/>
            <person name="Dunbar C."/>
            <person name="Freedman E."/>
            <person name="Gearin G."/>
            <person name="Gellesch M."/>
            <person name="Goldberg J."/>
            <person name="Griggs A."/>
            <person name="Gujja S."/>
            <person name="Heiman D."/>
            <person name="Howarth C."/>
            <person name="Larson L."/>
            <person name="Lui A."/>
            <person name="MacDonald P.J.P."/>
            <person name="Montmayeur A."/>
            <person name="Murphy C."/>
            <person name="Neiman D."/>
            <person name="Pearson M."/>
            <person name="Priest M."/>
            <person name="Roberts A."/>
            <person name="Saif S."/>
            <person name="Shea T."/>
            <person name="Shenoy N."/>
            <person name="Sisk P."/>
            <person name="Stolte C."/>
            <person name="Sykes S."/>
            <person name="Wortman J."/>
            <person name="Nusbaum C."/>
            <person name="Birren B."/>
        </authorList>
    </citation>
    <scope>NUCLEOTIDE SEQUENCE [LARGE SCALE GENOMIC DNA]</scope>
    <source>
        <strain evidence="8 9">North Korean</strain>
    </source>
</reference>
<dbReference type="Pfam" id="PF00209">
    <property type="entry name" value="SNF"/>
    <property type="match status" value="1"/>
</dbReference>
<name>A0A0J9TZM6_PLAVI</name>
<accession>A0A0J9TZM6</accession>
<dbReference type="GO" id="GO:0005886">
    <property type="term" value="C:plasma membrane"/>
    <property type="evidence" value="ECO:0007669"/>
    <property type="project" value="TreeGrafter"/>
</dbReference>
<dbReference type="PROSITE" id="PS50267">
    <property type="entry name" value="NA_NEUROTRAN_SYMP_3"/>
    <property type="match status" value="1"/>
</dbReference>
<evidence type="ECO:0000256" key="5">
    <source>
        <dbReference type="ARBA" id="ARBA00023136"/>
    </source>
</evidence>
<dbReference type="PANTHER" id="PTHR11616:SF240">
    <property type="entry name" value="BLOATED TUBULES, ISOFORM B-RELATED"/>
    <property type="match status" value="1"/>
</dbReference>
<dbReference type="GO" id="GO:0035725">
    <property type="term" value="P:sodium ion transmembrane transport"/>
    <property type="evidence" value="ECO:0007669"/>
    <property type="project" value="TreeGrafter"/>
</dbReference>
<feature type="region of interest" description="Disordered" evidence="6">
    <location>
        <begin position="214"/>
        <end position="236"/>
    </location>
</feature>
<protein>
    <submittedName>
        <fullName evidence="8">Amine transporter</fullName>
    </submittedName>
</protein>
<keyword evidence="4 7" id="KW-1133">Transmembrane helix</keyword>